<dbReference type="InParanoid" id="F7ACS7"/>
<dbReference type="Gene3D" id="3.40.50.410">
    <property type="entry name" value="von Willebrand factor, type A domain"/>
    <property type="match status" value="1"/>
</dbReference>
<proteinExistence type="predicted"/>
<dbReference type="CDD" id="cd01450">
    <property type="entry name" value="vWFA_subfamily_ECM"/>
    <property type="match status" value="1"/>
</dbReference>
<name>F7ACS7_CIOIN</name>
<evidence type="ECO:0000313" key="4">
    <source>
        <dbReference type="Proteomes" id="UP000008144"/>
    </source>
</evidence>
<accession>F7ACS7</accession>
<keyword evidence="4" id="KW-1185">Reference proteome</keyword>
<reference evidence="3" key="2">
    <citation type="journal article" date="2008" name="Genome Biol.">
        <title>Improved genome assembly and evidence-based global gene model set for the chordate Ciona intestinalis: new insight into intron and operon populations.</title>
        <authorList>
            <person name="Satou Y."/>
            <person name="Mineta K."/>
            <person name="Ogasawara M."/>
            <person name="Sasakura Y."/>
            <person name="Shoguchi E."/>
            <person name="Ueno K."/>
            <person name="Yamada L."/>
            <person name="Matsumoto J."/>
            <person name="Wasserscheid J."/>
            <person name="Dewar K."/>
            <person name="Wiley G.B."/>
            <person name="Macmil S.L."/>
            <person name="Roe B.A."/>
            <person name="Zeller R.W."/>
            <person name="Hastings K.E."/>
            <person name="Lemaire P."/>
            <person name="Lindquist E."/>
            <person name="Endo T."/>
            <person name="Hotta K."/>
            <person name="Inaba K."/>
        </authorList>
    </citation>
    <scope>NUCLEOTIDE SEQUENCE [LARGE SCALE GENOMIC DNA]</scope>
    <source>
        <strain evidence="3">wild type</strain>
    </source>
</reference>
<dbReference type="SMART" id="SM00327">
    <property type="entry name" value="VWA"/>
    <property type="match status" value="1"/>
</dbReference>
<reference evidence="4" key="1">
    <citation type="journal article" date="2002" name="Science">
        <title>The draft genome of Ciona intestinalis: insights into chordate and vertebrate origins.</title>
        <authorList>
            <person name="Dehal P."/>
            <person name="Satou Y."/>
            <person name="Campbell R.K."/>
            <person name="Chapman J."/>
            <person name="Degnan B."/>
            <person name="De Tomaso A."/>
            <person name="Davidson B."/>
            <person name="Di Gregorio A."/>
            <person name="Gelpke M."/>
            <person name="Goodstein D.M."/>
            <person name="Harafuji N."/>
            <person name="Hastings K.E."/>
            <person name="Ho I."/>
            <person name="Hotta K."/>
            <person name="Huang W."/>
            <person name="Kawashima T."/>
            <person name="Lemaire P."/>
            <person name="Martinez D."/>
            <person name="Meinertzhagen I.A."/>
            <person name="Necula S."/>
            <person name="Nonaka M."/>
            <person name="Putnam N."/>
            <person name="Rash S."/>
            <person name="Saiga H."/>
            <person name="Satake M."/>
            <person name="Terry A."/>
            <person name="Yamada L."/>
            <person name="Wang H.G."/>
            <person name="Awazu S."/>
            <person name="Azumi K."/>
            <person name="Boore J."/>
            <person name="Branno M."/>
            <person name="Chin-Bow S."/>
            <person name="DeSantis R."/>
            <person name="Doyle S."/>
            <person name="Francino P."/>
            <person name="Keys D.N."/>
            <person name="Haga S."/>
            <person name="Hayashi H."/>
            <person name="Hino K."/>
            <person name="Imai K.S."/>
            <person name="Inaba K."/>
            <person name="Kano S."/>
            <person name="Kobayashi K."/>
            <person name="Kobayashi M."/>
            <person name="Lee B.I."/>
            <person name="Makabe K.W."/>
            <person name="Manohar C."/>
            <person name="Matassi G."/>
            <person name="Medina M."/>
            <person name="Mochizuki Y."/>
            <person name="Mount S."/>
            <person name="Morishita T."/>
            <person name="Miura S."/>
            <person name="Nakayama A."/>
            <person name="Nishizaka S."/>
            <person name="Nomoto H."/>
            <person name="Ohta F."/>
            <person name="Oishi K."/>
            <person name="Rigoutsos I."/>
            <person name="Sano M."/>
            <person name="Sasaki A."/>
            <person name="Sasakura Y."/>
            <person name="Shoguchi E."/>
            <person name="Shin-i T."/>
            <person name="Spagnuolo A."/>
            <person name="Stainier D."/>
            <person name="Suzuki M.M."/>
            <person name="Tassy O."/>
            <person name="Takatori N."/>
            <person name="Tokuoka M."/>
            <person name="Yagi K."/>
            <person name="Yoshizaki F."/>
            <person name="Wada S."/>
            <person name="Zhang C."/>
            <person name="Hyatt P.D."/>
            <person name="Larimer F."/>
            <person name="Detter C."/>
            <person name="Doggett N."/>
            <person name="Glavina T."/>
            <person name="Hawkins T."/>
            <person name="Richardson P."/>
            <person name="Lucas S."/>
            <person name="Kohara Y."/>
            <person name="Levine M."/>
            <person name="Satoh N."/>
            <person name="Rokhsar D.S."/>
        </authorList>
    </citation>
    <scope>NUCLEOTIDE SEQUENCE [LARGE SCALE GENOMIC DNA]</scope>
</reference>
<dbReference type="Pfam" id="PF00092">
    <property type="entry name" value="VWA"/>
    <property type="match status" value="1"/>
</dbReference>
<dbReference type="SUPFAM" id="SSF53300">
    <property type="entry name" value="vWA-like"/>
    <property type="match status" value="1"/>
</dbReference>
<reference evidence="3" key="3">
    <citation type="submission" date="2025-08" db="UniProtKB">
        <authorList>
            <consortium name="Ensembl"/>
        </authorList>
    </citation>
    <scope>IDENTIFICATION</scope>
</reference>
<feature type="chain" id="PRO_5014090617" evidence="1">
    <location>
        <begin position="20"/>
        <end position="420"/>
    </location>
</feature>
<dbReference type="PANTHER" id="PTHR22588">
    <property type="entry name" value="VWFA DOMAIN-CONTAINING PROTEIN"/>
    <property type="match status" value="1"/>
</dbReference>
<dbReference type="AlphaFoldDB" id="F7ACS7"/>
<evidence type="ECO:0000313" key="3">
    <source>
        <dbReference type="Ensembl" id="ENSCINP00000021863.2"/>
    </source>
</evidence>
<feature type="domain" description="VWFA" evidence="2">
    <location>
        <begin position="196"/>
        <end position="395"/>
    </location>
</feature>
<feature type="signal peptide" evidence="1">
    <location>
        <begin position="1"/>
        <end position="19"/>
    </location>
</feature>
<dbReference type="RefSeq" id="XP_002128804.1">
    <property type="nucleotide sequence ID" value="XM_002128768.5"/>
</dbReference>
<protein>
    <submittedName>
        <fullName evidence="3">Uncharacterized LOC100183026</fullName>
    </submittedName>
</protein>
<dbReference type="HOGENOM" id="CLU_653733_0_0_1"/>
<dbReference type="InterPro" id="IPR002035">
    <property type="entry name" value="VWF_A"/>
</dbReference>
<dbReference type="EMBL" id="EAAA01001463">
    <property type="status" value="NOT_ANNOTATED_CDS"/>
    <property type="molecule type" value="Genomic_DNA"/>
</dbReference>
<dbReference type="Proteomes" id="UP000008144">
    <property type="component" value="Chromosome 2"/>
</dbReference>
<dbReference type="Ensembl" id="ENSCINT00000022109.2">
    <property type="protein sequence ID" value="ENSCINP00000021863.2"/>
    <property type="gene ID" value="ENSCING00000011443.2"/>
</dbReference>
<evidence type="ECO:0000256" key="1">
    <source>
        <dbReference type="SAM" id="SignalP"/>
    </source>
</evidence>
<dbReference type="PANTHER" id="PTHR22588:SF3">
    <property type="entry name" value="VWFA DOMAIN-CONTAINING PROTEIN"/>
    <property type="match status" value="1"/>
</dbReference>
<evidence type="ECO:0000259" key="2">
    <source>
        <dbReference type="PROSITE" id="PS50234"/>
    </source>
</evidence>
<accession>A0A1W2WCZ6</accession>
<reference evidence="3" key="4">
    <citation type="submission" date="2025-09" db="UniProtKB">
        <authorList>
            <consortium name="Ensembl"/>
        </authorList>
    </citation>
    <scope>IDENTIFICATION</scope>
</reference>
<dbReference type="PROSITE" id="PS50234">
    <property type="entry name" value="VWFA"/>
    <property type="match status" value="1"/>
</dbReference>
<keyword evidence="1" id="KW-0732">Signal</keyword>
<sequence>MKNALLILFIACSLQSALAFLWDRPGGGQFGTRFPTTTIINPTRTTRTTTTQPRPCRYRGWGKCTSGHSSTRTKQPLPGYSHCAPVTEACSIGAQMGATFISSLSTPGQTVSVRPVSQPGDSRVHVVGSIPTLANRGNGAAVPRNRSAAIEQILTQATAVRQCAGDQRMGNCNPVGAGRKRRQVSSGFPIVQTKRDVLMLLDESGSVGYRRFHSKVKRIAAAIVEVLCNDIAVAPHKTRVAVTSFDQITHDHIRLKDFYPSPAALAGYIRSPYNIRYSYYTSRRTCLVDALIHAYVEMSATINGGRQSQNNVEQDIILITDGCANCHHYGVSTEQVLQNLADFFVQQGMHIYVIGVGLQHACRQKLRILAQGGRCYHFFFLDRWNYEVNDFIQQLEFPPANQCLQLFESPTQLCIPGSGK</sequence>
<gene>
    <name evidence="3" type="primary">LOC100183026</name>
</gene>
<dbReference type="GeneID" id="100183026"/>
<organism evidence="3 4">
    <name type="scientific">Ciona intestinalis</name>
    <name type="common">Transparent sea squirt</name>
    <name type="synonym">Ascidia intestinalis</name>
    <dbReference type="NCBI Taxonomy" id="7719"/>
    <lineage>
        <taxon>Eukaryota</taxon>
        <taxon>Metazoa</taxon>
        <taxon>Chordata</taxon>
        <taxon>Tunicata</taxon>
        <taxon>Ascidiacea</taxon>
        <taxon>Phlebobranchia</taxon>
        <taxon>Cionidae</taxon>
        <taxon>Ciona</taxon>
    </lineage>
</organism>
<dbReference type="KEGG" id="cin:100183026"/>
<dbReference type="OrthoDB" id="5964156at2759"/>
<dbReference type="InterPro" id="IPR052229">
    <property type="entry name" value="Collagen-VI/PIF"/>
</dbReference>
<dbReference type="InterPro" id="IPR036465">
    <property type="entry name" value="vWFA_dom_sf"/>
</dbReference>